<evidence type="ECO:0000313" key="2">
    <source>
        <dbReference type="EMBL" id="VAW97400.1"/>
    </source>
</evidence>
<organism evidence="2">
    <name type="scientific">hydrothermal vent metagenome</name>
    <dbReference type="NCBI Taxonomy" id="652676"/>
    <lineage>
        <taxon>unclassified sequences</taxon>
        <taxon>metagenomes</taxon>
        <taxon>ecological metagenomes</taxon>
    </lineage>
</organism>
<dbReference type="EMBL" id="UOFT01000058">
    <property type="protein sequence ID" value="VAW97400.1"/>
    <property type="molecule type" value="Genomic_DNA"/>
</dbReference>
<dbReference type="InterPro" id="IPR010982">
    <property type="entry name" value="Lambda_DNA-bd_dom_sf"/>
</dbReference>
<evidence type="ECO:0000259" key="1">
    <source>
        <dbReference type="PROSITE" id="PS50943"/>
    </source>
</evidence>
<dbReference type="SMART" id="SM00530">
    <property type="entry name" value="HTH_XRE"/>
    <property type="match status" value="1"/>
</dbReference>
<feature type="domain" description="HTH cro/C1-type" evidence="1">
    <location>
        <begin position="31"/>
        <end position="87"/>
    </location>
</feature>
<dbReference type="Gene3D" id="1.10.260.40">
    <property type="entry name" value="lambda repressor-like DNA-binding domains"/>
    <property type="match status" value="1"/>
</dbReference>
<name>A0A3B1A762_9ZZZZ</name>
<dbReference type="PROSITE" id="PS50943">
    <property type="entry name" value="HTH_CROC1"/>
    <property type="match status" value="1"/>
</dbReference>
<sequence length="151" mass="17740">MIKQIIRDQYRSKFDQLIDINRIKTPKEGWIRTLRTALGMSSPQLATRLGVSKSQASQMERMEMEDRITLKQLRRVAETLNSDLVYALVPRKPVESMICDRAKQKAKNLVNKTDVQMKLEAQQLSSEQLQRQIELETERLIKELPRDLWED</sequence>
<dbReference type="InterPro" id="IPR001387">
    <property type="entry name" value="Cro/C1-type_HTH"/>
</dbReference>
<dbReference type="Pfam" id="PF01381">
    <property type="entry name" value="HTH_3"/>
    <property type="match status" value="1"/>
</dbReference>
<dbReference type="AlphaFoldDB" id="A0A3B1A762"/>
<accession>A0A3B1A762</accession>
<dbReference type="NCBIfam" id="TIGR02612">
    <property type="entry name" value="mob_myst_A"/>
    <property type="match status" value="1"/>
</dbReference>
<dbReference type="GO" id="GO:0003677">
    <property type="term" value="F:DNA binding"/>
    <property type="evidence" value="ECO:0007669"/>
    <property type="project" value="InterPro"/>
</dbReference>
<dbReference type="SUPFAM" id="SSF47413">
    <property type="entry name" value="lambda repressor-like DNA-binding domains"/>
    <property type="match status" value="1"/>
</dbReference>
<reference evidence="2" key="1">
    <citation type="submission" date="2018-06" db="EMBL/GenBank/DDBJ databases">
        <authorList>
            <person name="Zhirakovskaya E."/>
        </authorList>
    </citation>
    <scope>NUCLEOTIDE SEQUENCE</scope>
</reference>
<proteinExistence type="predicted"/>
<protein>
    <recommendedName>
        <fullName evidence="1">HTH cro/C1-type domain-containing protein</fullName>
    </recommendedName>
</protein>
<dbReference type="InterPro" id="IPR013435">
    <property type="entry name" value="Mobile_mystery_prot_A"/>
</dbReference>
<gene>
    <name evidence="2" type="ORF">MNBD_GAMMA23-915</name>
</gene>
<dbReference type="CDD" id="cd00093">
    <property type="entry name" value="HTH_XRE"/>
    <property type="match status" value="1"/>
</dbReference>